<dbReference type="PANTHER" id="PTHR43415">
    <property type="entry name" value="SPERMIDINE N(1)-ACETYLTRANSFERASE"/>
    <property type="match status" value="1"/>
</dbReference>
<accession>A0ABT7E6D8</accession>
<proteinExistence type="predicted"/>
<feature type="domain" description="N-acetyltransferase" evidence="1">
    <location>
        <begin position="12"/>
        <end position="178"/>
    </location>
</feature>
<dbReference type="SUPFAM" id="SSF55729">
    <property type="entry name" value="Acyl-CoA N-acyltransferases (Nat)"/>
    <property type="match status" value="1"/>
</dbReference>
<dbReference type="Proteomes" id="UP001301012">
    <property type="component" value="Unassembled WGS sequence"/>
</dbReference>
<evidence type="ECO:0000313" key="3">
    <source>
        <dbReference type="Proteomes" id="UP001301012"/>
    </source>
</evidence>
<comment type="caution">
    <text evidence="2">The sequence shown here is derived from an EMBL/GenBank/DDBJ whole genome shotgun (WGS) entry which is preliminary data.</text>
</comment>
<organism evidence="2 3">
    <name type="scientific">Romboutsia sedimentorum</name>
    <dbReference type="NCBI Taxonomy" id="1368474"/>
    <lineage>
        <taxon>Bacteria</taxon>
        <taxon>Bacillati</taxon>
        <taxon>Bacillota</taxon>
        <taxon>Clostridia</taxon>
        <taxon>Peptostreptococcales</taxon>
        <taxon>Peptostreptococcaceae</taxon>
        <taxon>Romboutsia</taxon>
    </lineage>
</organism>
<dbReference type="PROSITE" id="PS51186">
    <property type="entry name" value="GNAT"/>
    <property type="match status" value="1"/>
</dbReference>
<evidence type="ECO:0000259" key="1">
    <source>
        <dbReference type="PROSITE" id="PS51186"/>
    </source>
</evidence>
<gene>
    <name evidence="2" type="ORF">QOZ84_02735</name>
</gene>
<dbReference type="GO" id="GO:0016740">
    <property type="term" value="F:transferase activity"/>
    <property type="evidence" value="ECO:0007669"/>
    <property type="project" value="UniProtKB-KW"/>
</dbReference>
<reference evidence="2 3" key="1">
    <citation type="submission" date="2023-05" db="EMBL/GenBank/DDBJ databases">
        <title>Rombocin, a short stable natural nisin variant, displays selective antimicrobial activity against Listeria monocytogenes and employs dual mode of action to kill target bacterial strains.</title>
        <authorList>
            <person name="Wambui J."/>
            <person name="Stephan R."/>
            <person name="Kuipers O.P."/>
        </authorList>
    </citation>
    <scope>NUCLEOTIDE SEQUENCE [LARGE SCALE GENOMIC DNA]</scope>
    <source>
        <strain evidence="2 3">RC002</strain>
    </source>
</reference>
<protein>
    <submittedName>
        <fullName evidence="2">GNAT family protein</fullName>
        <ecNumber evidence="2">2.-.-.-</ecNumber>
    </submittedName>
</protein>
<sequence length="178" mass="20362">MKEIKLKNGETAILRTPTKEDAKAMIDYLNIIGGESDFITFGENEFTLSVEAEQEYIEKTNSMKNCKNVLTIINDEIVGIASINSIQKERMKHNATLGISFRKKYWGMGLGNEVISYLIQWCKSNGITKKISLLVREDNDRGIRLYEKFGFEREGLLKKDICVHGVYYNTVTMGLYID</sequence>
<dbReference type="RefSeq" id="WP_284131431.1">
    <property type="nucleotide sequence ID" value="NZ_JASKYM010000001.1"/>
</dbReference>
<dbReference type="Gene3D" id="3.40.630.30">
    <property type="match status" value="1"/>
</dbReference>
<dbReference type="Pfam" id="PF00583">
    <property type="entry name" value="Acetyltransf_1"/>
    <property type="match status" value="1"/>
</dbReference>
<dbReference type="EMBL" id="JASKYM010000001">
    <property type="protein sequence ID" value="MDK2562452.1"/>
    <property type="molecule type" value="Genomic_DNA"/>
</dbReference>
<dbReference type="EC" id="2.-.-.-" evidence="2"/>
<keyword evidence="2" id="KW-0808">Transferase</keyword>
<evidence type="ECO:0000313" key="2">
    <source>
        <dbReference type="EMBL" id="MDK2562452.1"/>
    </source>
</evidence>
<name>A0ABT7E6D8_9FIRM</name>
<dbReference type="InterPro" id="IPR000182">
    <property type="entry name" value="GNAT_dom"/>
</dbReference>
<dbReference type="InterPro" id="IPR016181">
    <property type="entry name" value="Acyl_CoA_acyltransferase"/>
</dbReference>
<dbReference type="CDD" id="cd04301">
    <property type="entry name" value="NAT_SF"/>
    <property type="match status" value="1"/>
</dbReference>
<keyword evidence="3" id="KW-1185">Reference proteome</keyword>
<dbReference type="PANTHER" id="PTHR43415:SF3">
    <property type="entry name" value="GNAT-FAMILY ACETYLTRANSFERASE"/>
    <property type="match status" value="1"/>
</dbReference>